<evidence type="ECO:0000256" key="2">
    <source>
        <dbReference type="SAM" id="Phobius"/>
    </source>
</evidence>
<dbReference type="Pfam" id="PF05569">
    <property type="entry name" value="Peptidase_M56"/>
    <property type="match status" value="1"/>
</dbReference>
<name>A0ABW0KLF9_9BACT</name>
<feature type="region of interest" description="Disordered" evidence="1">
    <location>
        <begin position="673"/>
        <end position="699"/>
    </location>
</feature>
<protein>
    <submittedName>
        <fullName evidence="4">M56 family metallopeptidase</fullName>
    </submittedName>
</protein>
<dbReference type="Proteomes" id="UP001596052">
    <property type="component" value="Unassembled WGS sequence"/>
</dbReference>
<feature type="domain" description="Peptidase M56" evidence="3">
    <location>
        <begin position="11"/>
        <end position="302"/>
    </location>
</feature>
<feature type="compositionally biased region" description="Low complexity" evidence="1">
    <location>
        <begin position="679"/>
        <end position="693"/>
    </location>
</feature>
<proteinExistence type="predicted"/>
<organism evidence="4 5">
    <name type="scientific">Prosthecobacter fluviatilis</name>
    <dbReference type="NCBI Taxonomy" id="445931"/>
    <lineage>
        <taxon>Bacteria</taxon>
        <taxon>Pseudomonadati</taxon>
        <taxon>Verrucomicrobiota</taxon>
        <taxon>Verrucomicrobiia</taxon>
        <taxon>Verrucomicrobiales</taxon>
        <taxon>Verrucomicrobiaceae</taxon>
        <taxon>Prosthecobacter</taxon>
    </lineage>
</organism>
<dbReference type="InterPro" id="IPR052173">
    <property type="entry name" value="Beta-lactam_resp_regulator"/>
</dbReference>
<dbReference type="RefSeq" id="WP_377164230.1">
    <property type="nucleotide sequence ID" value="NZ_JBHSMQ010000002.1"/>
</dbReference>
<evidence type="ECO:0000259" key="3">
    <source>
        <dbReference type="Pfam" id="PF05569"/>
    </source>
</evidence>
<feature type="transmembrane region" description="Helical" evidence="2">
    <location>
        <begin position="40"/>
        <end position="57"/>
    </location>
</feature>
<keyword evidence="2" id="KW-0812">Transmembrane</keyword>
<keyword evidence="5" id="KW-1185">Reference proteome</keyword>
<dbReference type="PANTHER" id="PTHR34978:SF3">
    <property type="entry name" value="SLR0241 PROTEIN"/>
    <property type="match status" value="1"/>
</dbReference>
<keyword evidence="2" id="KW-1133">Transmembrane helix</keyword>
<feature type="transmembrane region" description="Helical" evidence="2">
    <location>
        <begin position="6"/>
        <end position="28"/>
    </location>
</feature>
<dbReference type="CDD" id="cd07341">
    <property type="entry name" value="M56_BlaR1_MecR1_like"/>
    <property type="match status" value="1"/>
</dbReference>
<keyword evidence="2" id="KW-0472">Membrane</keyword>
<gene>
    <name evidence="4" type="ORF">ACFQDI_05450</name>
</gene>
<sequence>MNTLTHIFDWLLAASLRASLLTAATLLIQAALHRHLSARMRYALWLPTLVVLLMPVLPESRWSLEQVFQAHARQTPVAATMAVSDVVHEMPVVFSAPEPLPPPVDWQHLVRVGWLVIAAGILLSGGVSLMLALRRFQRARHPASDEILATLAQIAREVCLRRMPEVLISPGVSSPAVTGLLHPVLLLPVSFDHEFTPAEARLVLKHELMHLKRGDLTLNALMCFLMALHWFNPLLWIAFFKIRADREAACDAQVLHDATKDHRAEYGHALLKVESAFCPRGLSLGFVGIFQRGAVLRSRIQSIISHPRPRPVMRAVLAICIILMTFFGVTRAQKSEPVRDFTIGQLSFREGDSIQIHSVQTTAESLTVSADYVLASEDEAYISLFVTVKNSDRTPVDPRQRARIKKGKGSVVLVHPHPQTGLPHLSFYNKDGEAFGGIYFGTQDEAAASKAMNLNYMKAGTQTEAANPYAFIKSKLDKIIIPSIQFKEASVQEALEYLRVKGREFDTLTTDPKARGVSILYRAGDPPSAAIISLDLKDIPLSEALRYVVELANLKMSVQPYAVVVSETEIKTGAASSSQVPAAEMPSPRVIIPSLEMREASLNECLDFIRNQSRELDPERKGVNIILQPGGDTSANITLSLKDVPVDEALRYCAELGHHKLTHDARSYVLIPESKQDKSQASSPSSAAPSAAEAEADKLRKARPQKYEFAKARLGDVLRYLATDAGMNFISPPDDNPINQKLVTFSIHASPFDVLETLCGANGLTLVFDRERWIIRPSEDADLIGKFYSQPKTQASAETILKDISTILNGSNATPKKDTSTPSVTYRKEYSSFYVKATRLQHSWVSAYFKGLTSSAQPGDTE</sequence>
<feature type="transmembrane region" description="Helical" evidence="2">
    <location>
        <begin position="112"/>
        <end position="133"/>
    </location>
</feature>
<dbReference type="PANTHER" id="PTHR34978">
    <property type="entry name" value="POSSIBLE SENSOR-TRANSDUCER PROTEIN BLAR"/>
    <property type="match status" value="1"/>
</dbReference>
<accession>A0ABW0KLF9</accession>
<dbReference type="InterPro" id="IPR008756">
    <property type="entry name" value="Peptidase_M56"/>
</dbReference>
<dbReference type="EMBL" id="JBHSMQ010000002">
    <property type="protein sequence ID" value="MFC5454293.1"/>
    <property type="molecule type" value="Genomic_DNA"/>
</dbReference>
<feature type="transmembrane region" description="Helical" evidence="2">
    <location>
        <begin position="311"/>
        <end position="329"/>
    </location>
</feature>
<evidence type="ECO:0000313" key="5">
    <source>
        <dbReference type="Proteomes" id="UP001596052"/>
    </source>
</evidence>
<evidence type="ECO:0000313" key="4">
    <source>
        <dbReference type="EMBL" id="MFC5454293.1"/>
    </source>
</evidence>
<feature type="transmembrane region" description="Helical" evidence="2">
    <location>
        <begin position="216"/>
        <end position="239"/>
    </location>
</feature>
<evidence type="ECO:0000256" key="1">
    <source>
        <dbReference type="SAM" id="MobiDB-lite"/>
    </source>
</evidence>
<comment type="caution">
    <text evidence="4">The sequence shown here is derived from an EMBL/GenBank/DDBJ whole genome shotgun (WGS) entry which is preliminary data.</text>
</comment>
<reference evidence="5" key="1">
    <citation type="journal article" date="2019" name="Int. J. Syst. Evol. Microbiol.">
        <title>The Global Catalogue of Microorganisms (GCM) 10K type strain sequencing project: providing services to taxonomists for standard genome sequencing and annotation.</title>
        <authorList>
            <consortium name="The Broad Institute Genomics Platform"/>
            <consortium name="The Broad Institute Genome Sequencing Center for Infectious Disease"/>
            <person name="Wu L."/>
            <person name="Ma J."/>
        </authorList>
    </citation>
    <scope>NUCLEOTIDE SEQUENCE [LARGE SCALE GENOMIC DNA]</scope>
    <source>
        <strain evidence="5">CGMCC 4.1469</strain>
    </source>
</reference>